<dbReference type="Pfam" id="PF07679">
    <property type="entry name" value="I-set"/>
    <property type="match status" value="1"/>
</dbReference>
<sequence length="210" mass="23622">MQVKEDDDAILNCFLGTGNIKEEVFDWKKDKDKNKKEVFLYAKGSYYGHGQTGQDSHFVGRVFHFPDQLQFGNASIVIRKTKTSDSGTYTCHFPNHQPEIRSSISLTVGASSQPIITLHKTNNGVLLKCVVRGASPKPVVEWWDSDGNILPADQPKITERGGNKYDVILNATVTKTGFYRCVSTQKEINHQIETETHVIVPGEFLLNIFY</sequence>
<evidence type="ECO:0000256" key="3">
    <source>
        <dbReference type="ARBA" id="ARBA00023319"/>
    </source>
</evidence>
<protein>
    <recommendedName>
        <fullName evidence="4">Ig-like domain-containing protein</fullName>
    </recommendedName>
</protein>
<dbReference type="Gene3D" id="2.60.40.10">
    <property type="entry name" value="Immunoglobulins"/>
    <property type="match status" value="2"/>
</dbReference>
<dbReference type="GO" id="GO:0005102">
    <property type="term" value="F:signaling receptor binding"/>
    <property type="evidence" value="ECO:0007669"/>
    <property type="project" value="TreeGrafter"/>
</dbReference>
<evidence type="ECO:0000259" key="4">
    <source>
        <dbReference type="PROSITE" id="PS50835"/>
    </source>
</evidence>
<keyword evidence="2" id="KW-0472">Membrane</keyword>
<dbReference type="GeneTree" id="ENSGT01150000288076"/>
<dbReference type="AlphaFoldDB" id="A0A3B4ZVE0"/>
<keyword evidence="3" id="KW-0393">Immunoglobulin domain</keyword>
<dbReference type="SMART" id="SM00409">
    <property type="entry name" value="IG"/>
    <property type="match status" value="2"/>
</dbReference>
<dbReference type="Pfam" id="PF07686">
    <property type="entry name" value="V-set"/>
    <property type="match status" value="1"/>
</dbReference>
<dbReference type="GO" id="GO:0001817">
    <property type="term" value="P:regulation of cytokine production"/>
    <property type="evidence" value="ECO:0007669"/>
    <property type="project" value="TreeGrafter"/>
</dbReference>
<feature type="domain" description="Ig-like" evidence="4">
    <location>
        <begin position="1"/>
        <end position="107"/>
    </location>
</feature>
<dbReference type="InterPro" id="IPR013098">
    <property type="entry name" value="Ig_I-set"/>
</dbReference>
<dbReference type="CDD" id="cd00096">
    <property type="entry name" value="Ig"/>
    <property type="match status" value="1"/>
</dbReference>
<dbReference type="Ensembl" id="ENSSPAT00000010308.1">
    <property type="protein sequence ID" value="ENSSPAP00000010129.1"/>
    <property type="gene ID" value="ENSSPAG00000007718.1"/>
</dbReference>
<accession>A0A3B4ZVE0</accession>
<evidence type="ECO:0000256" key="1">
    <source>
        <dbReference type="ARBA" id="ARBA00004370"/>
    </source>
</evidence>
<name>A0A3B4ZVE0_9TELE</name>
<organism evidence="5">
    <name type="scientific">Stegastes partitus</name>
    <name type="common">bicolor damselfish</name>
    <dbReference type="NCBI Taxonomy" id="144197"/>
    <lineage>
        <taxon>Eukaryota</taxon>
        <taxon>Metazoa</taxon>
        <taxon>Chordata</taxon>
        <taxon>Craniata</taxon>
        <taxon>Vertebrata</taxon>
        <taxon>Euteleostomi</taxon>
        <taxon>Actinopterygii</taxon>
        <taxon>Neopterygii</taxon>
        <taxon>Teleostei</taxon>
        <taxon>Neoteleostei</taxon>
        <taxon>Acanthomorphata</taxon>
        <taxon>Ovalentaria</taxon>
        <taxon>Pomacentridae</taxon>
        <taxon>Stegastes</taxon>
    </lineage>
</organism>
<dbReference type="STRING" id="144197.ENSSPAP00000010129"/>
<proteinExistence type="predicted"/>
<dbReference type="InterPro" id="IPR050504">
    <property type="entry name" value="IgSF_BTN/MOG"/>
</dbReference>
<feature type="domain" description="Ig-like" evidence="4">
    <location>
        <begin position="114"/>
        <end position="200"/>
    </location>
</feature>
<evidence type="ECO:0000313" key="5">
    <source>
        <dbReference type="Ensembl" id="ENSSPAP00000010129.1"/>
    </source>
</evidence>
<dbReference type="GO" id="GO:0009897">
    <property type="term" value="C:external side of plasma membrane"/>
    <property type="evidence" value="ECO:0007669"/>
    <property type="project" value="TreeGrafter"/>
</dbReference>
<dbReference type="GO" id="GO:0050852">
    <property type="term" value="P:T cell receptor signaling pathway"/>
    <property type="evidence" value="ECO:0007669"/>
    <property type="project" value="TreeGrafter"/>
</dbReference>
<reference evidence="5" key="1">
    <citation type="submission" date="2023-09" db="UniProtKB">
        <authorList>
            <consortium name="Ensembl"/>
        </authorList>
    </citation>
    <scope>IDENTIFICATION</scope>
</reference>
<dbReference type="InterPro" id="IPR003599">
    <property type="entry name" value="Ig_sub"/>
</dbReference>
<comment type="subcellular location">
    <subcellularLocation>
        <location evidence="1">Membrane</location>
    </subcellularLocation>
</comment>
<dbReference type="InterPro" id="IPR007110">
    <property type="entry name" value="Ig-like_dom"/>
</dbReference>
<evidence type="ECO:0000256" key="2">
    <source>
        <dbReference type="ARBA" id="ARBA00023136"/>
    </source>
</evidence>
<dbReference type="InterPro" id="IPR013783">
    <property type="entry name" value="Ig-like_fold"/>
</dbReference>
<dbReference type="InterPro" id="IPR036179">
    <property type="entry name" value="Ig-like_dom_sf"/>
</dbReference>
<dbReference type="SUPFAM" id="SSF48726">
    <property type="entry name" value="Immunoglobulin"/>
    <property type="match status" value="2"/>
</dbReference>
<dbReference type="PANTHER" id="PTHR24100">
    <property type="entry name" value="BUTYROPHILIN"/>
    <property type="match status" value="1"/>
</dbReference>
<dbReference type="PROSITE" id="PS50835">
    <property type="entry name" value="IG_LIKE"/>
    <property type="match status" value="2"/>
</dbReference>
<dbReference type="InterPro" id="IPR013106">
    <property type="entry name" value="Ig_V-set"/>
</dbReference>